<dbReference type="GO" id="GO:0000981">
    <property type="term" value="F:DNA-binding transcription factor activity, RNA polymerase II-specific"/>
    <property type="evidence" value="ECO:0007669"/>
    <property type="project" value="TreeGrafter"/>
</dbReference>
<evidence type="ECO:0000256" key="14">
    <source>
        <dbReference type="PROSITE-ProRule" id="PRU00042"/>
    </source>
</evidence>
<dbReference type="PANTHER" id="PTHR23235:SF42">
    <property type="entry name" value="EARLY GROWTH RESPONSE PROTEIN 1"/>
    <property type="match status" value="1"/>
</dbReference>
<evidence type="ECO:0000256" key="2">
    <source>
        <dbReference type="ARBA" id="ARBA00004496"/>
    </source>
</evidence>
<dbReference type="SUPFAM" id="SSF57667">
    <property type="entry name" value="beta-beta-alpha zinc fingers"/>
    <property type="match status" value="2"/>
</dbReference>
<evidence type="ECO:0000313" key="18">
    <source>
        <dbReference type="EMBL" id="CAF4514443.1"/>
    </source>
</evidence>
<dbReference type="GO" id="GO:0048511">
    <property type="term" value="P:rhythmic process"/>
    <property type="evidence" value="ECO:0007669"/>
    <property type="project" value="UniProtKB-KW"/>
</dbReference>
<comment type="similarity">
    <text evidence="3">Belongs to the EGR C2H2-type zinc-finger protein family.</text>
</comment>
<evidence type="ECO:0000313" key="17">
    <source>
        <dbReference type="EMBL" id="CAF3311497.1"/>
    </source>
</evidence>
<dbReference type="PANTHER" id="PTHR23235">
    <property type="entry name" value="KRUEPPEL-LIKE TRANSCRIPTION FACTOR"/>
    <property type="match status" value="1"/>
</dbReference>
<keyword evidence="5" id="KW-0479">Metal-binding</keyword>
<feature type="compositionally biased region" description="Low complexity" evidence="15">
    <location>
        <begin position="170"/>
        <end position="199"/>
    </location>
</feature>
<feature type="domain" description="C2H2-type" evidence="16">
    <location>
        <begin position="410"/>
        <end position="437"/>
    </location>
</feature>
<organism evidence="17 19">
    <name type="scientific">Rotaria socialis</name>
    <dbReference type="NCBI Taxonomy" id="392032"/>
    <lineage>
        <taxon>Eukaryota</taxon>
        <taxon>Metazoa</taxon>
        <taxon>Spiralia</taxon>
        <taxon>Gnathifera</taxon>
        <taxon>Rotifera</taxon>
        <taxon>Eurotatoria</taxon>
        <taxon>Bdelloidea</taxon>
        <taxon>Philodinida</taxon>
        <taxon>Philodinidae</taxon>
        <taxon>Rotaria</taxon>
    </lineage>
</organism>
<dbReference type="PROSITE" id="PS00028">
    <property type="entry name" value="ZINC_FINGER_C2H2_1"/>
    <property type="match status" value="3"/>
</dbReference>
<feature type="region of interest" description="Disordered" evidence="15">
    <location>
        <begin position="119"/>
        <end position="141"/>
    </location>
</feature>
<keyword evidence="7" id="KW-0862">Zinc</keyword>
<comment type="caution">
    <text evidence="17">The sequence shown here is derived from an EMBL/GenBank/DDBJ whole genome shotgun (WGS) entry which is preliminary data.</text>
</comment>
<keyword evidence="6 14" id="KW-0863">Zinc-finger</keyword>
<dbReference type="GO" id="GO:0005634">
    <property type="term" value="C:nucleus"/>
    <property type="evidence" value="ECO:0007669"/>
    <property type="project" value="UniProtKB-SubCell"/>
</dbReference>
<dbReference type="GO" id="GO:0000978">
    <property type="term" value="F:RNA polymerase II cis-regulatory region sequence-specific DNA binding"/>
    <property type="evidence" value="ECO:0007669"/>
    <property type="project" value="TreeGrafter"/>
</dbReference>
<evidence type="ECO:0000259" key="16">
    <source>
        <dbReference type="PROSITE" id="PS50157"/>
    </source>
</evidence>
<dbReference type="Gene3D" id="3.30.160.60">
    <property type="entry name" value="Classic Zinc Finger"/>
    <property type="match status" value="3"/>
</dbReference>
<evidence type="ECO:0000256" key="6">
    <source>
        <dbReference type="ARBA" id="ARBA00022771"/>
    </source>
</evidence>
<dbReference type="Proteomes" id="UP000663862">
    <property type="component" value="Unassembled WGS sequence"/>
</dbReference>
<evidence type="ECO:0000313" key="19">
    <source>
        <dbReference type="Proteomes" id="UP000663869"/>
    </source>
</evidence>
<proteinExistence type="inferred from homology"/>
<dbReference type="InterPro" id="IPR036236">
    <property type="entry name" value="Znf_C2H2_sf"/>
</dbReference>
<feature type="compositionally biased region" description="Low complexity" evidence="15">
    <location>
        <begin position="230"/>
        <end position="239"/>
    </location>
</feature>
<evidence type="ECO:0000256" key="12">
    <source>
        <dbReference type="ARBA" id="ARBA00023163"/>
    </source>
</evidence>
<feature type="domain" description="C2H2-type" evidence="16">
    <location>
        <begin position="352"/>
        <end position="381"/>
    </location>
</feature>
<evidence type="ECO:0000256" key="13">
    <source>
        <dbReference type="ARBA" id="ARBA00023242"/>
    </source>
</evidence>
<dbReference type="AlphaFoldDB" id="A0A817TF05"/>
<keyword evidence="11" id="KW-0010">Activator</keyword>
<dbReference type="Proteomes" id="UP000663869">
    <property type="component" value="Unassembled WGS sequence"/>
</dbReference>
<feature type="compositionally biased region" description="Polar residues" evidence="15">
    <location>
        <begin position="1"/>
        <end position="10"/>
    </location>
</feature>
<keyword evidence="9" id="KW-0090">Biological rhythms</keyword>
<dbReference type="SMART" id="SM00355">
    <property type="entry name" value="ZnF_C2H2"/>
    <property type="match status" value="3"/>
</dbReference>
<dbReference type="InterPro" id="IPR013087">
    <property type="entry name" value="Znf_C2H2_type"/>
</dbReference>
<dbReference type="EMBL" id="CAJOBQ010001771">
    <property type="protein sequence ID" value="CAF4514443.1"/>
    <property type="molecule type" value="Genomic_DNA"/>
</dbReference>
<feature type="compositionally biased region" description="Low complexity" evidence="15">
    <location>
        <begin position="485"/>
        <end position="500"/>
    </location>
</feature>
<dbReference type="GO" id="GO:0005737">
    <property type="term" value="C:cytoplasm"/>
    <property type="evidence" value="ECO:0007669"/>
    <property type="project" value="UniProtKB-SubCell"/>
</dbReference>
<keyword evidence="10" id="KW-0238">DNA-binding</keyword>
<evidence type="ECO:0000256" key="4">
    <source>
        <dbReference type="ARBA" id="ARBA00022490"/>
    </source>
</evidence>
<feature type="region of interest" description="Disordered" evidence="15">
    <location>
        <begin position="296"/>
        <end position="317"/>
    </location>
</feature>
<evidence type="ECO:0000256" key="5">
    <source>
        <dbReference type="ARBA" id="ARBA00022723"/>
    </source>
</evidence>
<feature type="region of interest" description="Disordered" evidence="15">
    <location>
        <begin position="463"/>
        <end position="500"/>
    </location>
</feature>
<dbReference type="FunFam" id="3.30.160.60:FF:000515">
    <property type="entry name" value="early growth response protein 4"/>
    <property type="match status" value="1"/>
</dbReference>
<protein>
    <recommendedName>
        <fullName evidence="16">C2H2-type domain-containing protein</fullName>
    </recommendedName>
</protein>
<evidence type="ECO:0000256" key="11">
    <source>
        <dbReference type="ARBA" id="ARBA00023159"/>
    </source>
</evidence>
<feature type="compositionally biased region" description="Low complexity" evidence="15">
    <location>
        <begin position="296"/>
        <end position="311"/>
    </location>
</feature>
<comment type="subcellular location">
    <subcellularLocation>
        <location evidence="2">Cytoplasm</location>
    </subcellularLocation>
    <subcellularLocation>
        <location evidence="1">Nucleus</location>
    </subcellularLocation>
</comment>
<dbReference type="EMBL" id="CAJNYU010000010">
    <property type="protein sequence ID" value="CAF3311497.1"/>
    <property type="molecule type" value="Genomic_DNA"/>
</dbReference>
<accession>A0A817TF05</accession>
<feature type="compositionally biased region" description="Low complexity" evidence="15">
    <location>
        <begin position="11"/>
        <end position="21"/>
    </location>
</feature>
<keyword evidence="4" id="KW-0963">Cytoplasm</keyword>
<keyword evidence="8" id="KW-0805">Transcription regulation</keyword>
<gene>
    <name evidence="17" type="ORF">FME351_LOCUS438</name>
    <name evidence="18" type="ORF">TSG867_LOCUS22104</name>
</gene>
<keyword evidence="13" id="KW-0539">Nucleus</keyword>
<sequence length="500" mass="55075">MNHQSHLTKASSTTSSVGSTGEHTPSMGNTEKMLLLHGGLSQEATTPCVLNTPNTCTKNSTFFYEIPNSMHTTTLSEAQTPSVQVLSQTSISTEIENRSNNQLSSTLASNNLSIKRRVDASASSSSSSSSTTTTSTDDKAAMQLPRSLISENKSIPLNFQIQSISHIKTSPSNSLSIQSSIENTNDTNNNNNSALNTPNVNDQLHTLLTSNPVGTEYTIDASNTTPPPTTSSSLSSSTTNKSAMNYVEQPHYVPYGTSTTQSALPSYHDSVVKSSPQSNSFMPTISLNGTDWTNRSNNFSFQPSPSSSSSSCIKDEPQDYPMVNGNVQANHFAKPKTYTNRPSKIPLHERPFSCPVENCPRRFSRSDELTRHIRIHTGDKPFQCKICARAFSRSDHLTTHIRTHTGEKPFSCDTCGRRFARSDERKRHGKVHQKLRNANLIHHPSQQLTSLSILTNNLLTNMKEDENNDGEDSSSQHSTNDSNEHQQQFQLQTHLHTTWS</sequence>
<feature type="compositionally biased region" description="Low complexity" evidence="15">
    <location>
        <begin position="120"/>
        <end position="135"/>
    </location>
</feature>
<name>A0A817TF05_9BILA</name>
<dbReference type="PROSITE" id="PS50157">
    <property type="entry name" value="ZINC_FINGER_C2H2_2"/>
    <property type="match status" value="3"/>
</dbReference>
<feature type="region of interest" description="Disordered" evidence="15">
    <location>
        <begin position="215"/>
        <end position="240"/>
    </location>
</feature>
<feature type="domain" description="C2H2-type" evidence="16">
    <location>
        <begin position="382"/>
        <end position="409"/>
    </location>
</feature>
<evidence type="ECO:0000256" key="1">
    <source>
        <dbReference type="ARBA" id="ARBA00004123"/>
    </source>
</evidence>
<reference evidence="17" key="1">
    <citation type="submission" date="2021-02" db="EMBL/GenBank/DDBJ databases">
        <authorList>
            <person name="Nowell W R."/>
        </authorList>
    </citation>
    <scope>NUCLEOTIDE SEQUENCE</scope>
</reference>
<evidence type="ECO:0000256" key="9">
    <source>
        <dbReference type="ARBA" id="ARBA00023108"/>
    </source>
</evidence>
<evidence type="ECO:0000256" key="8">
    <source>
        <dbReference type="ARBA" id="ARBA00023015"/>
    </source>
</evidence>
<evidence type="ECO:0000256" key="3">
    <source>
        <dbReference type="ARBA" id="ARBA00005682"/>
    </source>
</evidence>
<dbReference type="Pfam" id="PF00096">
    <property type="entry name" value="zf-C2H2"/>
    <property type="match status" value="3"/>
</dbReference>
<feature type="region of interest" description="Disordered" evidence="15">
    <location>
        <begin position="168"/>
        <end position="199"/>
    </location>
</feature>
<dbReference type="GO" id="GO:0008270">
    <property type="term" value="F:zinc ion binding"/>
    <property type="evidence" value="ECO:0007669"/>
    <property type="project" value="UniProtKB-KW"/>
</dbReference>
<evidence type="ECO:0000256" key="15">
    <source>
        <dbReference type="SAM" id="MobiDB-lite"/>
    </source>
</evidence>
<keyword evidence="12" id="KW-0804">Transcription</keyword>
<evidence type="ECO:0000256" key="7">
    <source>
        <dbReference type="ARBA" id="ARBA00022833"/>
    </source>
</evidence>
<feature type="region of interest" description="Disordered" evidence="15">
    <location>
        <begin position="1"/>
        <end position="29"/>
    </location>
</feature>
<evidence type="ECO:0000256" key="10">
    <source>
        <dbReference type="ARBA" id="ARBA00023125"/>
    </source>
</evidence>